<feature type="domain" description="RdRp catalytic" evidence="10">
    <location>
        <begin position="2014"/>
        <end position="2120"/>
    </location>
</feature>
<dbReference type="InterPro" id="IPR007094">
    <property type="entry name" value="RNA-dir_pol_PSvirus"/>
</dbReference>
<feature type="region of interest" description="Disordered" evidence="9">
    <location>
        <begin position="1701"/>
        <end position="1722"/>
    </location>
</feature>
<keyword evidence="3" id="KW-0548">Nucleotidyltransferase</keyword>
<dbReference type="GO" id="GO:0006351">
    <property type="term" value="P:DNA-templated transcription"/>
    <property type="evidence" value="ECO:0007669"/>
    <property type="project" value="InterPro"/>
</dbReference>
<dbReference type="GO" id="GO:0008174">
    <property type="term" value="F:mRNA methyltransferase activity"/>
    <property type="evidence" value="ECO:0007669"/>
    <property type="project" value="UniProtKB-UniRule"/>
</dbReference>
<evidence type="ECO:0000256" key="3">
    <source>
        <dbReference type="ARBA" id="ARBA00022695"/>
    </source>
</evidence>
<feature type="region of interest" description="Disordered" evidence="9">
    <location>
        <begin position="844"/>
        <end position="868"/>
    </location>
</feature>
<dbReference type="GO" id="GO:0003723">
    <property type="term" value="F:RNA binding"/>
    <property type="evidence" value="ECO:0007669"/>
    <property type="project" value="InterPro"/>
</dbReference>
<feature type="compositionally biased region" description="Basic and acidic residues" evidence="9">
    <location>
        <begin position="1754"/>
        <end position="1769"/>
    </location>
</feature>
<keyword evidence="1" id="KW-0696">RNA-directed RNA polymerase</keyword>
<dbReference type="PROSITE" id="PS50507">
    <property type="entry name" value="RDRP_SSRNA_POS"/>
    <property type="match status" value="1"/>
</dbReference>
<feature type="compositionally biased region" description="Low complexity" evidence="9">
    <location>
        <begin position="1587"/>
        <end position="1596"/>
    </location>
</feature>
<dbReference type="GO" id="GO:0016556">
    <property type="term" value="P:mRNA modification"/>
    <property type="evidence" value="ECO:0007669"/>
    <property type="project" value="InterPro"/>
</dbReference>
<dbReference type="GO" id="GO:0039694">
    <property type="term" value="P:viral RNA genome replication"/>
    <property type="evidence" value="ECO:0007669"/>
    <property type="project" value="InterPro"/>
</dbReference>
<evidence type="ECO:0000256" key="2">
    <source>
        <dbReference type="ARBA" id="ARBA00022679"/>
    </source>
</evidence>
<evidence type="ECO:0000256" key="6">
    <source>
        <dbReference type="ARBA" id="ARBA00022840"/>
    </source>
</evidence>
<feature type="region of interest" description="Disordered" evidence="9">
    <location>
        <begin position="1628"/>
        <end position="1663"/>
    </location>
</feature>
<dbReference type="InterPro" id="IPR002588">
    <property type="entry name" value="Alphavirus-like_MT_dom"/>
</dbReference>
<dbReference type="Pfam" id="PF01443">
    <property type="entry name" value="Viral_helicase1"/>
    <property type="match status" value="1"/>
</dbReference>
<evidence type="ECO:0000256" key="7">
    <source>
        <dbReference type="ARBA" id="ARBA00022953"/>
    </source>
</evidence>
<feature type="domain" description="Alphavirus-like MT" evidence="11">
    <location>
        <begin position="101"/>
        <end position="269"/>
    </location>
</feature>
<dbReference type="InterPro" id="IPR027351">
    <property type="entry name" value="(+)RNA_virus_helicase_core_dom"/>
</dbReference>
<feature type="region of interest" description="Disordered" evidence="9">
    <location>
        <begin position="910"/>
        <end position="929"/>
    </location>
</feature>
<keyword evidence="4" id="KW-0547">Nucleotide-binding</keyword>
<sequence length="2276" mass="254278">MDYPSGTYIATPPRTQHDHNLRSFLLNLMFPGSSIGATPGTARDPDAPALATFAQSAHFEVILSRAVEEYQTNTNDALLIAPFAMTPVQRGILAGYGIPTTTLGVRAIDHPMSKAIENMFRYKLIPAHVKGPVAVFSMRESKARDVKQVSLLHNQVRTPRDLGRYSAKDYNTSLPDALPCDQLLIHDAGHFVTPEYALYLFRRYPELKRIYMTAIIPWEYHLATSYDLAISFQPALYTLKKTGADTFRYILENNLADSYEQPLSCTKWLTTSLITDGEARHSVELLHSIAAHHLFCITRDECPNPDTTRLLPHPPARLLPNALNTRLSVRDRLLPNDYYAALIGHAKHLTGYRKKDAAAKAKAFVDKLNHAWVTDSARSYAEAYMVEYRRLYEMQEVVLHADSLSAEFKIFLDEFRANHRLCGALLNSIVFGAWTIGNSVYTYTILSNFPALPALETLFSNMGLQQAFAMMKAAATSFITAAKTVGFKAALPDLLFRLKLAISAITSAHWMALADSGLLTEIAGQLAALPFTHPLIFITLLTTGYLTFKAAVWFFKAPRDTYMELDRRLQAPEHVLALPLETIHTTGAYGATPWSAPIRTKFSLCDVLEFRQLPNHKHQPHETQDERRARWSNGVYLQRISRAAQRKLLNLREIPTALPTRHWQPTNPSKQQLIAWDNRTLQAKCTSTPGYQLCLAAILLQRQPPQPPKLPLRRRREAIQRLREAAHSGTKIPILPSSRLPAPPACAQQPLTTHADLLRNTDLTFYTTADAHHSAQVMRLDALDNLLRTVRQPSSPPPPPTPQYDSERTILAFLEANQLAPQPPRSEQPRVRFTPTLDTEIFEGLRAKPHQQRPILKSAGHPTSARPISLPHTALATRGQTPLPPPPAEEAPAPSARAPFQPITVPATITTEFTPTPPTENARPTADVESSNIDQLIARDDAGELLTPEERQAVEEHLHGHTYRDDCEHCLRRRDAGVPDEAPADNTGLIPLYQRLSLPPSALTDPFIPVLPTPPTTITGYVPPSMQCAIKAFADGFPGTNYAEHFHTLEAYLSPAALFAPDLIKSGWDLRHLAILASHHECRIRLISAHPEARQRSRHHAGVIDVGLTNAPIRHTIRYTPGHYFNTTDNEDAHIFPAAETAIVSTAPLSCVPQPDQDYVDTLLRQIETAESLDPDRPTYTGGRDNCYSARHHSQLGEFEIEFLQHEVTLAGITFTAASKGFSAYKPNRARAKTYMRAIKEGEGLVLSKNGHVAGSKQPLSELRKKWDSACDFAPTRTVRALALYGHGGCAKSYPVMDFFNRHRKYYKASIIVTTERRLRKSLADSFTNYPGHEKGNISTHEIAVLGYGNILVLDEASKFPRGYLDFFLMTHPTISHVIITGDHTQLHAPADPTFSNASLINEAQYFINAGLVSMYSLYTFRSCRAVARYEDITTYSRVEGFISFKGKHLPGPTASMSNKARDFIATSGGDVYNAAQTQGFTFEQPLNVVVDYDLGRFITPNMLNVLLNRSKAGVNFIDLADKKALTPVAEAIIKGQSLLEDLRQGLIRPYTTTFAAELAGLNIIRSPYRRPSTTPPAPTWTGGGHSKSSNSTAARNARRHRARTLRETDGEAAAIEARVREAILQSETGANIPLQPTFGPRRLAQPPTSTPAPGPHHNIHASLAAPPAAPELDQAPRTHLRTRPLPQYETSIKAERAAIHSPRHSNPHHIPRLKNIESGPTRRTQLDQLAAQYPTGRENDTSPLPASLRSHLSELRNERPREIASREDTPDEAAARTSLRTADLHSIATLDLQARLDTDREKPAGRYLTNQFPEDRGKLLPDGSTHRPNGQNLSLLYPSHSQADPTLTTISVPERLRINTPEKNVASYRSSSLTGLHLWQRHKEGMQLPAHGIPCTPENLAPFITENDKQKLTTKTLKQLQVNERKSDPDWALNFVQVFMKSQQKVKLGKANSNAKAGQTLAQFNDAWVVIFGAIVRFMMHYDNESRPPTTMVLAGRTPHQADAWARQHCNAEEFIECDMTQFDQSQGPETLSREVYHMRHYSVPENLIDLYIWQKTHLRHQFGTSDVMRFTGEPATYYFNTCMNEAYLHCRYHLNGVAYAISGDDSLIVGVPNMRLDWPRFSKNLRLVAKEFRVTHPTFCGYYYSSHGIARIPVELAHKLIIASEKGELNKVALSFTTELMVGHRKGDDIYHILPGNQIEYHFAAAHHLWDNGGLDLRALMSTAELAPLLQALTDEFKTASRRLADVPARLRRLVYQAYRSLPLARAQALQLHE</sequence>
<evidence type="ECO:0000259" key="11">
    <source>
        <dbReference type="PROSITE" id="PS51743"/>
    </source>
</evidence>
<dbReference type="SUPFAM" id="SSF56672">
    <property type="entry name" value="DNA/RNA polymerases"/>
    <property type="match status" value="1"/>
</dbReference>
<reference evidence="12" key="1">
    <citation type="submission" date="2020-11" db="EMBL/GenBank/DDBJ databases">
        <authorList>
            <person name="Bejerman N."/>
        </authorList>
    </citation>
    <scope>NUCLEOTIDE SEQUENCE</scope>
    <source>
        <strain evidence="12">Pipe</strain>
    </source>
</reference>
<dbReference type="GO" id="GO:0005524">
    <property type="term" value="F:ATP binding"/>
    <property type="evidence" value="ECO:0007669"/>
    <property type="project" value="UniProtKB-KW"/>
</dbReference>
<protein>
    <recommendedName>
        <fullName evidence="8">Non-structural replication polyprotein</fullName>
    </recommendedName>
</protein>
<proteinExistence type="predicted"/>
<dbReference type="GO" id="GO:0003968">
    <property type="term" value="F:RNA-directed RNA polymerase activity"/>
    <property type="evidence" value="ECO:0007669"/>
    <property type="project" value="UniProtKB-KW"/>
</dbReference>
<evidence type="ECO:0000256" key="4">
    <source>
        <dbReference type="ARBA" id="ARBA00022741"/>
    </source>
</evidence>
<organism evidence="12">
    <name type="scientific">Piper methysticum tymovirus 1</name>
    <dbReference type="NCBI Taxonomy" id="2794437"/>
    <lineage>
        <taxon>Viruses</taxon>
        <taxon>Riboviria</taxon>
        <taxon>Orthornavirae</taxon>
        <taxon>Kitrinoviricota</taxon>
        <taxon>Alsuviricetes</taxon>
        <taxon>Tymovirales</taxon>
        <taxon>Tymoviridae</taxon>
        <taxon>Tymovirus</taxon>
    </lineage>
</organism>
<keyword evidence="7" id="KW-0693">Viral RNA replication</keyword>
<dbReference type="Pfam" id="PF00978">
    <property type="entry name" value="RdRP_2"/>
    <property type="match status" value="1"/>
</dbReference>
<keyword evidence="5" id="KW-0378">Hydrolase</keyword>
<dbReference type="InterPro" id="IPR001788">
    <property type="entry name" value="RNA-dep_RNA_pol_alsuvir"/>
</dbReference>
<feature type="region of interest" description="Disordered" evidence="9">
    <location>
        <begin position="876"/>
        <end position="895"/>
    </location>
</feature>
<dbReference type="Pfam" id="PF01660">
    <property type="entry name" value="Vmethyltransf"/>
    <property type="match status" value="1"/>
</dbReference>
<keyword evidence="2" id="KW-0808">Transferase</keyword>
<feature type="compositionally biased region" description="Basic residues" evidence="9">
    <location>
        <begin position="1702"/>
        <end position="1713"/>
    </location>
</feature>
<dbReference type="EMBL" id="MW328755">
    <property type="protein sequence ID" value="QQG34661.1"/>
    <property type="molecule type" value="Genomic_RNA"/>
</dbReference>
<dbReference type="GO" id="GO:0016787">
    <property type="term" value="F:hydrolase activity"/>
    <property type="evidence" value="ECO:0007669"/>
    <property type="project" value="UniProtKB-KW"/>
</dbReference>
<evidence type="ECO:0000256" key="8">
    <source>
        <dbReference type="ARBA" id="ARBA00047193"/>
    </source>
</evidence>
<accession>A0A7T5QZE7</accession>
<dbReference type="GO" id="GO:0006396">
    <property type="term" value="P:RNA processing"/>
    <property type="evidence" value="ECO:0007669"/>
    <property type="project" value="InterPro"/>
</dbReference>
<evidence type="ECO:0000256" key="5">
    <source>
        <dbReference type="ARBA" id="ARBA00022801"/>
    </source>
</evidence>
<feature type="region of interest" description="Disordered" evidence="9">
    <location>
        <begin position="1754"/>
        <end position="1781"/>
    </location>
</feature>
<evidence type="ECO:0000313" key="12">
    <source>
        <dbReference type="EMBL" id="QQG34661.1"/>
    </source>
</evidence>
<evidence type="ECO:0000256" key="1">
    <source>
        <dbReference type="ARBA" id="ARBA00022484"/>
    </source>
</evidence>
<feature type="region of interest" description="Disordered" evidence="9">
    <location>
        <begin position="1567"/>
        <end position="1610"/>
    </location>
</feature>
<evidence type="ECO:0000256" key="9">
    <source>
        <dbReference type="SAM" id="MobiDB-lite"/>
    </source>
</evidence>
<dbReference type="PROSITE" id="PS51743">
    <property type="entry name" value="ALPHAVIRUS_MT"/>
    <property type="match status" value="1"/>
</dbReference>
<evidence type="ECO:0000259" key="10">
    <source>
        <dbReference type="PROSITE" id="PS50507"/>
    </source>
</evidence>
<keyword evidence="6" id="KW-0067">ATP-binding</keyword>
<dbReference type="InterPro" id="IPR043502">
    <property type="entry name" value="DNA/RNA_pol_sf"/>
</dbReference>
<name>A0A7T5QZE7_9VIRU</name>